<dbReference type="STRING" id="1121322.SAMN02745136_05781"/>
<name>A0A1M7DTU2_9FIRM</name>
<dbReference type="Pfam" id="PF14584">
    <property type="entry name" value="DUF4446"/>
    <property type="match status" value="1"/>
</dbReference>
<evidence type="ECO:0000313" key="3">
    <source>
        <dbReference type="EMBL" id="SHL82924.1"/>
    </source>
</evidence>
<protein>
    <recommendedName>
        <fullName evidence="5">DUF4446 domain-containing protein</fullName>
    </recommendedName>
</protein>
<accession>A0A1M7DTU2</accession>
<keyword evidence="2" id="KW-0472">Membrane</keyword>
<feature type="coiled-coil region" evidence="1">
    <location>
        <begin position="59"/>
        <end position="86"/>
    </location>
</feature>
<gene>
    <name evidence="3" type="ORF">SAMN02745136_05781</name>
</gene>
<keyword evidence="4" id="KW-1185">Reference proteome</keyword>
<reference evidence="3 4" key="1">
    <citation type="submission" date="2016-11" db="EMBL/GenBank/DDBJ databases">
        <authorList>
            <person name="Jaros S."/>
            <person name="Januszkiewicz K."/>
            <person name="Wedrychowicz H."/>
        </authorList>
    </citation>
    <scope>NUCLEOTIDE SEQUENCE [LARGE SCALE GENOMIC DNA]</scope>
    <source>
        <strain evidence="3 4">DSM 15929</strain>
    </source>
</reference>
<evidence type="ECO:0000256" key="2">
    <source>
        <dbReference type="SAM" id="Phobius"/>
    </source>
</evidence>
<keyword evidence="2" id="KW-1133">Transmembrane helix</keyword>
<organism evidence="3 4">
    <name type="scientific">Anaerocolumna jejuensis DSM 15929</name>
    <dbReference type="NCBI Taxonomy" id="1121322"/>
    <lineage>
        <taxon>Bacteria</taxon>
        <taxon>Bacillati</taxon>
        <taxon>Bacillota</taxon>
        <taxon>Clostridia</taxon>
        <taxon>Lachnospirales</taxon>
        <taxon>Lachnospiraceae</taxon>
        <taxon>Anaerocolumna</taxon>
    </lineage>
</organism>
<dbReference type="AlphaFoldDB" id="A0A1M7DTU2"/>
<dbReference type="InterPro" id="IPR027981">
    <property type="entry name" value="DUF4446"/>
</dbReference>
<dbReference type="RefSeq" id="WP_073280634.1">
    <property type="nucleotide sequence ID" value="NZ_FRAC01000065.1"/>
</dbReference>
<dbReference type="EMBL" id="FRAC01000065">
    <property type="protein sequence ID" value="SHL82924.1"/>
    <property type="molecule type" value="Genomic_DNA"/>
</dbReference>
<dbReference type="OrthoDB" id="5244042at2"/>
<proteinExistence type="predicted"/>
<dbReference type="Proteomes" id="UP000184386">
    <property type="component" value="Unassembled WGS sequence"/>
</dbReference>
<keyword evidence="1" id="KW-0175">Coiled coil</keyword>
<feature type="transmembrane region" description="Helical" evidence="2">
    <location>
        <begin position="13"/>
        <end position="34"/>
    </location>
</feature>
<evidence type="ECO:0000313" key="4">
    <source>
        <dbReference type="Proteomes" id="UP000184386"/>
    </source>
</evidence>
<evidence type="ECO:0008006" key="5">
    <source>
        <dbReference type="Google" id="ProtNLM"/>
    </source>
</evidence>
<keyword evidence="2" id="KW-0812">Transmembrane</keyword>
<sequence>MLLSDYISDYLDYILIGMTAIILIMFICLIILFVKSRKLKKTYTKFMEGADGKSLEVQFEDKFRQLEDLKKESKEHADQIKKILENILITYQKIGIVKYDAFQEMGGKLSFVLAILNDENDGFLLNSMHSTREGCYTYIKEIIKGESFVVLSSEEKLALEEAKKSRNFMG</sequence>
<evidence type="ECO:0000256" key="1">
    <source>
        <dbReference type="SAM" id="Coils"/>
    </source>
</evidence>